<dbReference type="AlphaFoldDB" id="A0A347TNR1"/>
<evidence type="ECO:0000256" key="2">
    <source>
        <dbReference type="ARBA" id="ARBA00005275"/>
    </source>
</evidence>
<reference evidence="9 10" key="1">
    <citation type="submission" date="2018-08" db="EMBL/GenBank/DDBJ databases">
        <title>Complete genome of the Arcobacter marinus type strain JCM 15502.</title>
        <authorList>
            <person name="Miller W.G."/>
            <person name="Yee E."/>
            <person name="Huynh S."/>
            <person name="Parker C.T."/>
        </authorList>
    </citation>
    <scope>NUCLEOTIDE SEQUENCE [LARGE SCALE GENOMIC DNA]</scope>
    <source>
        <strain evidence="9 10">JCM 15502</strain>
    </source>
</reference>
<dbReference type="NCBIfam" id="NF037994">
    <property type="entry name" value="DcuC_1"/>
    <property type="match status" value="1"/>
</dbReference>
<organism evidence="9 10">
    <name type="scientific">Malaciobacter marinus</name>
    <dbReference type="NCBI Taxonomy" id="505249"/>
    <lineage>
        <taxon>Bacteria</taxon>
        <taxon>Pseudomonadati</taxon>
        <taxon>Campylobacterota</taxon>
        <taxon>Epsilonproteobacteria</taxon>
        <taxon>Campylobacterales</taxon>
        <taxon>Arcobacteraceae</taxon>
        <taxon>Malaciobacter</taxon>
    </lineage>
</organism>
<evidence type="ECO:0000256" key="8">
    <source>
        <dbReference type="SAM" id="Phobius"/>
    </source>
</evidence>
<feature type="transmembrane region" description="Helical" evidence="8">
    <location>
        <begin position="178"/>
        <end position="201"/>
    </location>
</feature>
<evidence type="ECO:0000256" key="4">
    <source>
        <dbReference type="ARBA" id="ARBA00022475"/>
    </source>
</evidence>
<dbReference type="Pfam" id="PF03606">
    <property type="entry name" value="DcuC"/>
    <property type="match status" value="1"/>
</dbReference>
<feature type="transmembrane region" description="Helical" evidence="8">
    <location>
        <begin position="6"/>
        <end position="21"/>
    </location>
</feature>
<feature type="transmembrane region" description="Helical" evidence="8">
    <location>
        <begin position="90"/>
        <end position="109"/>
    </location>
</feature>
<comment type="similarity">
    <text evidence="2">Belongs to the DcuC/DcuD transporter (TC 2.A.61) family.</text>
</comment>
<dbReference type="Proteomes" id="UP000264693">
    <property type="component" value="Chromosome"/>
</dbReference>
<accession>A0A347TNR1</accession>
<evidence type="ECO:0000256" key="3">
    <source>
        <dbReference type="ARBA" id="ARBA00022448"/>
    </source>
</evidence>
<dbReference type="PANTHER" id="PTHR42002:SF2">
    <property type="entry name" value="ANAEROBIC C4-DICARBOXYLATE TRANSPORTER DCUC-RELATED"/>
    <property type="match status" value="1"/>
</dbReference>
<dbReference type="RefSeq" id="WP_118897462.1">
    <property type="nucleotide sequence ID" value="NZ_CP032101.1"/>
</dbReference>
<sequence length="423" mass="43726">METLKILIAIATIIAVVYFLIKKYDTKLVLLVAGVFMALVALEPMTAFDAFAKRMTTGGLIQAICSVLGFAAVMKITGCDKHMINMLAGVLKRTGIFLVPVATLLTFSINIALPSAAGCAAAVGSIFIPLLIYSGVRPVMAAAAVFSGTYGSMLNPGLSHNPFVAKLANVPVLEVINAHKMATISSIVVAAITLAIVAIYLKEHKGYVSTDEDFKVDTEFKVNPIFALVNIVPLVILILGFTGAVPALKMGVAQAMLIGAFIAVIITRTSPSEVSKKFFDGMGGAYANILGIIITATVFVSGLKALGAVDAFIQILINNPSLAGIGATVGPFLLAIVVGSGDAAAFAFNEVVTPHAESLGMSIENMGSLAALSGAIGRTMSPLAGAAIVCAGFAKVSTIDVVKRTSLGMILALITAYVVLVVM</sequence>
<evidence type="ECO:0000256" key="5">
    <source>
        <dbReference type="ARBA" id="ARBA00022692"/>
    </source>
</evidence>
<dbReference type="GO" id="GO:0015556">
    <property type="term" value="F:C4-dicarboxylate transmembrane transporter activity"/>
    <property type="evidence" value="ECO:0007669"/>
    <property type="project" value="InterPro"/>
</dbReference>
<dbReference type="PANTHER" id="PTHR42002">
    <property type="entry name" value="ANAEROBIC C4-DICARBOXYLATE TRANSPORTER DCUC-RELATED"/>
    <property type="match status" value="1"/>
</dbReference>
<feature type="transmembrane region" description="Helical" evidence="8">
    <location>
        <begin position="369"/>
        <end position="394"/>
    </location>
</feature>
<keyword evidence="4" id="KW-1003">Cell membrane</keyword>
<feature type="transmembrane region" description="Helical" evidence="8">
    <location>
        <begin position="322"/>
        <end position="348"/>
    </location>
</feature>
<feature type="transmembrane region" description="Helical" evidence="8">
    <location>
        <begin position="28"/>
        <end position="48"/>
    </location>
</feature>
<evidence type="ECO:0000313" key="9">
    <source>
        <dbReference type="EMBL" id="AXX88239.1"/>
    </source>
</evidence>
<comment type="subcellular location">
    <subcellularLocation>
        <location evidence="1">Cell membrane</location>
        <topology evidence="1">Multi-pass membrane protein</topology>
    </subcellularLocation>
</comment>
<evidence type="ECO:0000256" key="7">
    <source>
        <dbReference type="ARBA" id="ARBA00023136"/>
    </source>
</evidence>
<feature type="transmembrane region" description="Helical" evidence="8">
    <location>
        <begin position="222"/>
        <end position="241"/>
    </location>
</feature>
<feature type="transmembrane region" description="Helical" evidence="8">
    <location>
        <begin position="60"/>
        <end position="78"/>
    </location>
</feature>
<evidence type="ECO:0000313" key="10">
    <source>
        <dbReference type="Proteomes" id="UP000264693"/>
    </source>
</evidence>
<evidence type="ECO:0000256" key="1">
    <source>
        <dbReference type="ARBA" id="ARBA00004651"/>
    </source>
</evidence>
<keyword evidence="7 8" id="KW-0472">Membrane</keyword>
<dbReference type="EMBL" id="CP032101">
    <property type="protein sequence ID" value="AXX88239.1"/>
    <property type="molecule type" value="Genomic_DNA"/>
</dbReference>
<gene>
    <name evidence="9" type="ORF">AMRN_2538</name>
</gene>
<name>A0A347TNR1_9BACT</name>
<feature type="transmembrane region" description="Helical" evidence="8">
    <location>
        <begin position="247"/>
        <end position="266"/>
    </location>
</feature>
<proteinExistence type="inferred from homology"/>
<keyword evidence="5 8" id="KW-0812">Transmembrane</keyword>
<dbReference type="InterPro" id="IPR018385">
    <property type="entry name" value="C4_dicarb_anaerob_car-like"/>
</dbReference>
<keyword evidence="3" id="KW-0813">Transport</keyword>
<feature type="transmembrane region" description="Helical" evidence="8">
    <location>
        <begin position="406"/>
        <end position="422"/>
    </location>
</feature>
<dbReference type="KEGG" id="amar:AMRN_2538"/>
<keyword evidence="6 8" id="KW-1133">Transmembrane helix</keyword>
<feature type="transmembrane region" description="Helical" evidence="8">
    <location>
        <begin position="278"/>
        <end position="302"/>
    </location>
</feature>
<protein>
    <submittedName>
        <fullName evidence="9">C4-dicarboxylate transporter, DcuC family</fullName>
    </submittedName>
</protein>
<dbReference type="InterPro" id="IPR004669">
    <property type="entry name" value="C4_dicarb_anaerob_car"/>
</dbReference>
<evidence type="ECO:0000256" key="6">
    <source>
        <dbReference type="ARBA" id="ARBA00022989"/>
    </source>
</evidence>
<dbReference type="GO" id="GO:0005886">
    <property type="term" value="C:plasma membrane"/>
    <property type="evidence" value="ECO:0007669"/>
    <property type="project" value="UniProtKB-SubCell"/>
</dbReference>